<organism evidence="8 9">
    <name type="scientific">Actinophytocola xanthii</name>
    <dbReference type="NCBI Taxonomy" id="1912961"/>
    <lineage>
        <taxon>Bacteria</taxon>
        <taxon>Bacillati</taxon>
        <taxon>Actinomycetota</taxon>
        <taxon>Actinomycetes</taxon>
        <taxon>Pseudonocardiales</taxon>
        <taxon>Pseudonocardiaceae</taxon>
    </lineage>
</organism>
<feature type="domain" description="Major facilitator superfamily (MFS) profile" evidence="7">
    <location>
        <begin position="4"/>
        <end position="381"/>
    </location>
</feature>
<evidence type="ECO:0000313" key="9">
    <source>
        <dbReference type="Proteomes" id="UP000185596"/>
    </source>
</evidence>
<dbReference type="InterPro" id="IPR020846">
    <property type="entry name" value="MFS_dom"/>
</dbReference>
<dbReference type="SUPFAM" id="SSF103473">
    <property type="entry name" value="MFS general substrate transporter"/>
    <property type="match status" value="1"/>
</dbReference>
<dbReference type="GO" id="GO:0022857">
    <property type="term" value="F:transmembrane transporter activity"/>
    <property type="evidence" value="ECO:0007669"/>
    <property type="project" value="InterPro"/>
</dbReference>
<reference evidence="8 9" key="1">
    <citation type="submission" date="2016-12" db="EMBL/GenBank/DDBJ databases">
        <title>The draft genome sequence of Actinophytocola sp. 11-183.</title>
        <authorList>
            <person name="Wang W."/>
            <person name="Yuan L."/>
        </authorList>
    </citation>
    <scope>NUCLEOTIDE SEQUENCE [LARGE SCALE GENOMIC DNA]</scope>
    <source>
        <strain evidence="8 9">11-183</strain>
    </source>
</reference>
<evidence type="ECO:0000313" key="8">
    <source>
        <dbReference type="EMBL" id="OLF17506.1"/>
    </source>
</evidence>
<feature type="transmembrane region" description="Helical" evidence="6">
    <location>
        <begin position="128"/>
        <end position="147"/>
    </location>
</feature>
<dbReference type="Gene3D" id="1.20.1250.20">
    <property type="entry name" value="MFS general substrate transporter like domains"/>
    <property type="match status" value="2"/>
</dbReference>
<protein>
    <submittedName>
        <fullName evidence="8">MFS transporter</fullName>
    </submittedName>
</protein>
<keyword evidence="4 6" id="KW-1133">Transmembrane helix</keyword>
<keyword evidence="2" id="KW-1003">Cell membrane</keyword>
<dbReference type="EMBL" id="MSIE01000016">
    <property type="protein sequence ID" value="OLF17506.1"/>
    <property type="molecule type" value="Genomic_DNA"/>
</dbReference>
<proteinExistence type="predicted"/>
<sequence>MSPRTYLLTFGAFAVGTSGYIVSGVLPAVSRELDVSISTAGQLGTAFAFTFAVASAPFAAFTGRWERRRLLVVALAVSAVGNALAAIAANYELLIASRVVAALGAASYMPAATVVATVLNPPERRGRAVAMVFAGLTFALLAGVPAGNLLSGPLGYHGVFALVAVVSLVGAIAVRAGVPTVQAPPAVGLRERFAVAADRRVQLLLGVTVLGVLSAMAPFTYIAPFLSTTAGAHGVAVSLLLLGYGVGATVGNSLGGRATDRFGSTRPLMASLATSVVLLATLPLLAVSVPAAAVVMFVWGMVTWAFNPPMQNLLIGLDPASSGLVLSLNASAIYLGVGLSSLAGGAVVSVAGVGALPPVASVAAVLAIGLLLLVLRVRRSPDVREGREVSELARG</sequence>
<comment type="subcellular location">
    <subcellularLocation>
        <location evidence="1">Cell membrane</location>
        <topology evidence="1">Multi-pass membrane protein</topology>
    </subcellularLocation>
</comment>
<dbReference type="AlphaFoldDB" id="A0A1Q8CT42"/>
<dbReference type="PANTHER" id="PTHR43124:SF10">
    <property type="entry name" value="PURINE EFFLUX PUMP PBUE"/>
    <property type="match status" value="1"/>
</dbReference>
<evidence type="ECO:0000256" key="6">
    <source>
        <dbReference type="SAM" id="Phobius"/>
    </source>
</evidence>
<dbReference type="Pfam" id="PF07690">
    <property type="entry name" value="MFS_1"/>
    <property type="match status" value="1"/>
</dbReference>
<name>A0A1Q8CT42_9PSEU</name>
<evidence type="ECO:0000256" key="4">
    <source>
        <dbReference type="ARBA" id="ARBA00022989"/>
    </source>
</evidence>
<feature type="transmembrane region" description="Helical" evidence="6">
    <location>
        <begin position="70"/>
        <end position="89"/>
    </location>
</feature>
<evidence type="ECO:0000259" key="7">
    <source>
        <dbReference type="PROSITE" id="PS50850"/>
    </source>
</evidence>
<keyword evidence="5 6" id="KW-0472">Membrane</keyword>
<feature type="transmembrane region" description="Helical" evidence="6">
    <location>
        <begin position="159"/>
        <end position="181"/>
    </location>
</feature>
<dbReference type="InterPro" id="IPR036259">
    <property type="entry name" value="MFS_trans_sf"/>
</dbReference>
<feature type="transmembrane region" description="Helical" evidence="6">
    <location>
        <begin position="359"/>
        <end position="377"/>
    </location>
</feature>
<keyword evidence="9" id="KW-1185">Reference proteome</keyword>
<feature type="transmembrane region" description="Helical" evidence="6">
    <location>
        <begin position="235"/>
        <end position="255"/>
    </location>
</feature>
<feature type="transmembrane region" description="Helical" evidence="6">
    <location>
        <begin position="95"/>
        <end position="116"/>
    </location>
</feature>
<dbReference type="InterPro" id="IPR050189">
    <property type="entry name" value="MFS_Efflux_Transporters"/>
</dbReference>
<evidence type="ECO:0000256" key="5">
    <source>
        <dbReference type="ARBA" id="ARBA00023136"/>
    </source>
</evidence>
<dbReference type="InterPro" id="IPR011701">
    <property type="entry name" value="MFS"/>
</dbReference>
<accession>A0A1Q8CT42</accession>
<dbReference type="Proteomes" id="UP000185596">
    <property type="component" value="Unassembled WGS sequence"/>
</dbReference>
<comment type="caution">
    <text evidence="8">The sequence shown here is derived from an EMBL/GenBank/DDBJ whole genome shotgun (WGS) entry which is preliminary data.</text>
</comment>
<dbReference type="RefSeq" id="WP_075125557.1">
    <property type="nucleotide sequence ID" value="NZ_MSIE01000016.1"/>
</dbReference>
<feature type="transmembrane region" description="Helical" evidence="6">
    <location>
        <begin position="43"/>
        <end position="63"/>
    </location>
</feature>
<evidence type="ECO:0000256" key="3">
    <source>
        <dbReference type="ARBA" id="ARBA00022692"/>
    </source>
</evidence>
<dbReference type="PROSITE" id="PS50850">
    <property type="entry name" value="MFS"/>
    <property type="match status" value="1"/>
</dbReference>
<feature type="transmembrane region" description="Helical" evidence="6">
    <location>
        <begin position="201"/>
        <end position="223"/>
    </location>
</feature>
<evidence type="ECO:0000256" key="2">
    <source>
        <dbReference type="ARBA" id="ARBA00022475"/>
    </source>
</evidence>
<gene>
    <name evidence="8" type="ORF">BU204_11270</name>
</gene>
<dbReference type="GO" id="GO:0005886">
    <property type="term" value="C:plasma membrane"/>
    <property type="evidence" value="ECO:0007669"/>
    <property type="project" value="UniProtKB-SubCell"/>
</dbReference>
<dbReference type="PANTHER" id="PTHR43124">
    <property type="entry name" value="PURINE EFFLUX PUMP PBUE"/>
    <property type="match status" value="1"/>
</dbReference>
<dbReference type="CDD" id="cd17324">
    <property type="entry name" value="MFS_NepI_like"/>
    <property type="match status" value="1"/>
</dbReference>
<keyword evidence="3 6" id="KW-0812">Transmembrane</keyword>
<dbReference type="OrthoDB" id="9814237at2"/>
<evidence type="ECO:0000256" key="1">
    <source>
        <dbReference type="ARBA" id="ARBA00004651"/>
    </source>
</evidence>
<dbReference type="STRING" id="1912961.BU204_11270"/>